<organism evidence="2 3">
    <name type="scientific">Eeniella nana</name>
    <name type="common">Yeast</name>
    <name type="synonym">Brettanomyces nanus</name>
    <dbReference type="NCBI Taxonomy" id="13502"/>
    <lineage>
        <taxon>Eukaryota</taxon>
        <taxon>Fungi</taxon>
        <taxon>Dikarya</taxon>
        <taxon>Ascomycota</taxon>
        <taxon>Saccharomycotina</taxon>
        <taxon>Pichiomycetes</taxon>
        <taxon>Pichiales</taxon>
        <taxon>Pichiaceae</taxon>
        <taxon>Brettanomyces</taxon>
    </lineage>
</organism>
<protein>
    <submittedName>
        <fullName evidence="2">Uncharacterized protein</fullName>
    </submittedName>
</protein>
<feature type="region of interest" description="Disordered" evidence="1">
    <location>
        <begin position="120"/>
        <end position="139"/>
    </location>
</feature>
<dbReference type="EMBL" id="CP064813">
    <property type="protein sequence ID" value="QPG74765.1"/>
    <property type="molecule type" value="Genomic_DNA"/>
</dbReference>
<dbReference type="AlphaFoldDB" id="A0A875S327"/>
<proteinExistence type="predicted"/>
<sequence>MLGSRFFKDYSENYLTPREFQDKARKDINKHVQQIRERGGFETAPRRKIPGLKRGPVRPYTGTGSTGPVGPVGPTGLIGPTGPMGSMGPMDPTPTNSIGSSSNSNSLTMPYGSSPLRKAVSIDSSDASSIDSSSSQGTAPSVYANVARECAGASGSVGAVTGPLTLAESLPKDFSDYYAQDFDVERFSNGRPVFTRRNLKSWELNDIRSLLIYPEMKPEWFGKIPQVASPYPNLSFKLQVIPLQCTDEEFVQYLSESEIYRESKFDVQFRVTTAQYIVEKARVRPRSILETNFGVPQEAFDSRTNLVGEVQYDAYFKFEWRNVIENYMLNLGIENQCRLEFKEQTNKFKRLNKHKVQYAGSEDLYKKVLVHNKATLNDETKTKIWHDVQKSVYSRLGMV</sequence>
<dbReference type="KEGG" id="bnn:FOA43_002099"/>
<feature type="region of interest" description="Disordered" evidence="1">
    <location>
        <begin position="38"/>
        <end position="114"/>
    </location>
</feature>
<dbReference type="InterPro" id="IPR035189">
    <property type="entry name" value="Std1/Mth1"/>
</dbReference>
<evidence type="ECO:0000313" key="2">
    <source>
        <dbReference type="EMBL" id="QPG74765.1"/>
    </source>
</evidence>
<dbReference type="GeneID" id="62195500"/>
<feature type="compositionally biased region" description="Low complexity" evidence="1">
    <location>
        <begin position="121"/>
        <end position="135"/>
    </location>
</feature>
<evidence type="ECO:0000313" key="3">
    <source>
        <dbReference type="Proteomes" id="UP000662931"/>
    </source>
</evidence>
<reference evidence="2" key="1">
    <citation type="submission" date="2020-10" db="EMBL/GenBank/DDBJ databases">
        <authorList>
            <person name="Roach M.J.R."/>
        </authorList>
    </citation>
    <scope>NUCLEOTIDE SEQUENCE</scope>
    <source>
        <strain evidence="2">CBS 1945</strain>
    </source>
</reference>
<dbReference type="OrthoDB" id="4081967at2759"/>
<dbReference type="RefSeq" id="XP_038778330.1">
    <property type="nucleotide sequence ID" value="XM_038922402.1"/>
</dbReference>
<accession>A0A875S327</accession>
<dbReference type="Proteomes" id="UP000662931">
    <property type="component" value="Chromosome 2"/>
</dbReference>
<feature type="compositionally biased region" description="Low complexity" evidence="1">
    <location>
        <begin position="61"/>
        <end position="106"/>
    </location>
</feature>
<keyword evidence="3" id="KW-1185">Reference proteome</keyword>
<gene>
    <name evidence="2" type="ORF">FOA43_002099</name>
</gene>
<evidence type="ECO:0000256" key="1">
    <source>
        <dbReference type="SAM" id="MobiDB-lite"/>
    </source>
</evidence>
<dbReference type="Pfam" id="PF17235">
    <property type="entry name" value="STD1"/>
    <property type="match status" value="1"/>
</dbReference>
<name>A0A875S327_EENNA</name>